<dbReference type="Pfam" id="PF04055">
    <property type="entry name" value="Radical_SAM"/>
    <property type="match status" value="1"/>
</dbReference>
<evidence type="ECO:0000259" key="7">
    <source>
        <dbReference type="PROSITE" id="PS50926"/>
    </source>
</evidence>
<dbReference type="GO" id="GO:0005829">
    <property type="term" value="C:cytosol"/>
    <property type="evidence" value="ECO:0007669"/>
    <property type="project" value="TreeGrafter"/>
</dbReference>
<dbReference type="FunFam" id="3.80.30.20:FF:000001">
    <property type="entry name" value="tRNA-2-methylthio-N(6)-dimethylallyladenosine synthase 2"/>
    <property type="match status" value="1"/>
</dbReference>
<evidence type="ECO:0000256" key="4">
    <source>
        <dbReference type="ARBA" id="ARBA00022723"/>
    </source>
</evidence>
<name>A0A381RG19_9ZZZZ</name>
<dbReference type="Pfam" id="PF01938">
    <property type="entry name" value="TRAM"/>
    <property type="match status" value="1"/>
</dbReference>
<evidence type="ECO:0000256" key="6">
    <source>
        <dbReference type="ARBA" id="ARBA00023014"/>
    </source>
</evidence>
<evidence type="ECO:0000256" key="3">
    <source>
        <dbReference type="ARBA" id="ARBA00022691"/>
    </source>
</evidence>
<dbReference type="InterPro" id="IPR002792">
    <property type="entry name" value="TRAM_dom"/>
</dbReference>
<evidence type="ECO:0008006" key="11">
    <source>
        <dbReference type="Google" id="ProtNLM"/>
    </source>
</evidence>
<evidence type="ECO:0000256" key="1">
    <source>
        <dbReference type="ARBA" id="ARBA00001966"/>
    </source>
</evidence>
<proteinExistence type="inferred from homology"/>
<dbReference type="GO" id="GO:0035597">
    <property type="term" value="F:tRNA-2-methylthio-N(6)-dimethylallyladenosine(37) synthase activity"/>
    <property type="evidence" value="ECO:0007669"/>
    <property type="project" value="TreeGrafter"/>
</dbReference>
<dbReference type="SFLD" id="SFLDS00029">
    <property type="entry name" value="Radical_SAM"/>
    <property type="match status" value="1"/>
</dbReference>
<organism evidence="10">
    <name type="scientific">marine metagenome</name>
    <dbReference type="NCBI Taxonomy" id="408172"/>
    <lineage>
        <taxon>unclassified sequences</taxon>
        <taxon>metagenomes</taxon>
        <taxon>ecological metagenomes</taxon>
    </lineage>
</organism>
<dbReference type="Pfam" id="PF00919">
    <property type="entry name" value="UPF0004"/>
    <property type="match status" value="1"/>
</dbReference>
<dbReference type="InterPro" id="IPR013848">
    <property type="entry name" value="Methylthiotransferase_N"/>
</dbReference>
<keyword evidence="4" id="KW-0479">Metal-binding</keyword>
<dbReference type="PROSITE" id="PS51918">
    <property type="entry name" value="RADICAL_SAM"/>
    <property type="match status" value="1"/>
</dbReference>
<keyword evidence="3" id="KW-0949">S-adenosyl-L-methionine</keyword>
<dbReference type="GO" id="GO:0046872">
    <property type="term" value="F:metal ion binding"/>
    <property type="evidence" value="ECO:0007669"/>
    <property type="project" value="UniProtKB-KW"/>
</dbReference>
<evidence type="ECO:0000256" key="2">
    <source>
        <dbReference type="ARBA" id="ARBA00022485"/>
    </source>
</evidence>
<dbReference type="SMART" id="SM00729">
    <property type="entry name" value="Elp3"/>
    <property type="match status" value="1"/>
</dbReference>
<dbReference type="InterPro" id="IPR020612">
    <property type="entry name" value="Methylthiotransferase_CS"/>
</dbReference>
<keyword evidence="6" id="KW-0411">Iron-sulfur</keyword>
<dbReference type="InterPro" id="IPR058240">
    <property type="entry name" value="rSAM_sf"/>
</dbReference>
<dbReference type="SFLD" id="SFLDG01082">
    <property type="entry name" value="B12-binding_domain_containing"/>
    <property type="match status" value="1"/>
</dbReference>
<sequence length="454" mass="52026">MEEASQNTETVKKVFIQTYGCQMNEYDTEKMFEVLKHQNYFQTDSREDADLIILNTCSIREKAENKVYSELGRLRKLKSVKPELKIGVGGCVAQQEGKEILRREASVDFVFGTDNLFELPEMLKKVSRGQEIIQTKRHARQKVRNFIPEYAFQQTQHHGIKAHLAITKGCNNHCSFCVVPFTRGIEVSREPENILAEAQRLTSAGTREICLLGQNVNSYKANGVDFVELLHRLDELENLQRLRFISPHPKDFHEELADAFVTLPSLCEQMHLPLQSGSDRILRRMRRWYTMETFYEKVAMLRDRLPEATLSTDLIVGFPGETEEEFEMTMEAVRTIRFDLIYSFKYSTRPGTRAAEYPEHLAEDVKSKRLQILLETQEKIVQEKNEALVGSIQEVLVQGKHYRKNSVTGRTRGNHSVHINDSCAIAGDLLSVRITGVLHNSLEAEIISTSTVLS</sequence>
<dbReference type="Gene3D" id="3.40.50.12160">
    <property type="entry name" value="Methylthiotransferase, N-terminal domain"/>
    <property type="match status" value="1"/>
</dbReference>
<dbReference type="InterPro" id="IPR023404">
    <property type="entry name" value="rSAM_horseshoe"/>
</dbReference>
<accession>A0A381RG19</accession>
<dbReference type="CDD" id="cd01335">
    <property type="entry name" value="Radical_SAM"/>
    <property type="match status" value="1"/>
</dbReference>
<evidence type="ECO:0000259" key="9">
    <source>
        <dbReference type="PROSITE" id="PS51918"/>
    </source>
</evidence>
<dbReference type="InterPro" id="IPR006463">
    <property type="entry name" value="MiaB_methiolase"/>
</dbReference>
<dbReference type="Gene3D" id="3.80.30.20">
    <property type="entry name" value="tm_1862 like domain"/>
    <property type="match status" value="1"/>
</dbReference>
<dbReference type="InterPro" id="IPR007197">
    <property type="entry name" value="rSAM"/>
</dbReference>
<dbReference type="PROSITE" id="PS50926">
    <property type="entry name" value="TRAM"/>
    <property type="match status" value="1"/>
</dbReference>
<feature type="domain" description="TRAM" evidence="7">
    <location>
        <begin position="386"/>
        <end position="448"/>
    </location>
</feature>
<dbReference type="NCBIfam" id="TIGR01574">
    <property type="entry name" value="miaB-methiolase"/>
    <property type="match status" value="1"/>
</dbReference>
<keyword evidence="2" id="KW-0004">4Fe-4S</keyword>
<dbReference type="InterPro" id="IPR006638">
    <property type="entry name" value="Elp3/MiaA/NifB-like_rSAM"/>
</dbReference>
<dbReference type="GO" id="GO:0051539">
    <property type="term" value="F:4 iron, 4 sulfur cluster binding"/>
    <property type="evidence" value="ECO:0007669"/>
    <property type="project" value="UniProtKB-KW"/>
</dbReference>
<feature type="domain" description="MTTase N-terminal" evidence="8">
    <location>
        <begin position="12"/>
        <end position="128"/>
    </location>
</feature>
<dbReference type="EMBL" id="UINC01001849">
    <property type="protein sequence ID" value="SUZ89898.1"/>
    <property type="molecule type" value="Genomic_DNA"/>
</dbReference>
<feature type="domain" description="Radical SAM core" evidence="9">
    <location>
        <begin position="156"/>
        <end position="383"/>
    </location>
</feature>
<evidence type="ECO:0000259" key="8">
    <source>
        <dbReference type="PROSITE" id="PS51449"/>
    </source>
</evidence>
<dbReference type="PANTHER" id="PTHR43020">
    <property type="entry name" value="CDK5 REGULATORY SUBUNIT-ASSOCIATED PROTEIN 1"/>
    <property type="match status" value="1"/>
</dbReference>
<reference evidence="10" key="1">
    <citation type="submission" date="2018-05" db="EMBL/GenBank/DDBJ databases">
        <authorList>
            <person name="Lanie J.A."/>
            <person name="Ng W.-L."/>
            <person name="Kazmierczak K.M."/>
            <person name="Andrzejewski T.M."/>
            <person name="Davidsen T.M."/>
            <person name="Wayne K.J."/>
            <person name="Tettelin H."/>
            <person name="Glass J.I."/>
            <person name="Rusch D."/>
            <person name="Podicherti R."/>
            <person name="Tsui H.-C.T."/>
            <person name="Winkler M.E."/>
        </authorList>
    </citation>
    <scope>NUCLEOTIDE SEQUENCE</scope>
</reference>
<dbReference type="AlphaFoldDB" id="A0A381RG19"/>
<evidence type="ECO:0000313" key="10">
    <source>
        <dbReference type="EMBL" id="SUZ89898.1"/>
    </source>
</evidence>
<dbReference type="SUPFAM" id="SSF102114">
    <property type="entry name" value="Radical SAM enzymes"/>
    <property type="match status" value="1"/>
</dbReference>
<dbReference type="InterPro" id="IPR005839">
    <property type="entry name" value="Methylthiotransferase"/>
</dbReference>
<dbReference type="PROSITE" id="PS51449">
    <property type="entry name" value="MTTASE_N"/>
    <property type="match status" value="1"/>
</dbReference>
<comment type="cofactor">
    <cofactor evidence="1">
        <name>[4Fe-4S] cluster</name>
        <dbReference type="ChEBI" id="CHEBI:49883"/>
    </cofactor>
</comment>
<dbReference type="HAMAP" id="MF_01864">
    <property type="entry name" value="tRNA_metthiotr_MiaB"/>
    <property type="match status" value="1"/>
</dbReference>
<dbReference type="InterPro" id="IPR038135">
    <property type="entry name" value="Methylthiotransferase_N_sf"/>
</dbReference>
<evidence type="ECO:0000256" key="5">
    <source>
        <dbReference type="ARBA" id="ARBA00023004"/>
    </source>
</evidence>
<dbReference type="NCBIfam" id="TIGR00089">
    <property type="entry name" value="MiaB/RimO family radical SAM methylthiotransferase"/>
    <property type="match status" value="1"/>
</dbReference>
<dbReference type="FunFam" id="3.40.50.12160:FF:000003">
    <property type="entry name" value="CDK5 regulatory subunit-associated protein 1"/>
    <property type="match status" value="1"/>
</dbReference>
<protein>
    <recommendedName>
        <fullName evidence="11">TRAM domain-containing protein</fullName>
    </recommendedName>
</protein>
<keyword evidence="5" id="KW-0408">Iron</keyword>
<gene>
    <name evidence="10" type="ORF">METZ01_LOCUS42752</name>
</gene>
<dbReference type="SFLD" id="SFLDF00273">
    <property type="entry name" value="(dimethylallyl)adenosine_tRNA"/>
    <property type="match status" value="1"/>
</dbReference>
<dbReference type="PANTHER" id="PTHR43020:SF2">
    <property type="entry name" value="MITOCHONDRIAL TRNA METHYLTHIOTRANSFERASE CDK5RAP1"/>
    <property type="match status" value="1"/>
</dbReference>
<dbReference type="PROSITE" id="PS01278">
    <property type="entry name" value="MTTASE_RADICAL"/>
    <property type="match status" value="1"/>
</dbReference>
<dbReference type="SFLD" id="SFLDG01061">
    <property type="entry name" value="methylthiotransferase"/>
    <property type="match status" value="1"/>
</dbReference>